<evidence type="ECO:0000259" key="4">
    <source>
        <dbReference type="PROSITE" id="PS01124"/>
    </source>
</evidence>
<dbReference type="InterPro" id="IPR003313">
    <property type="entry name" value="AraC-bd"/>
</dbReference>
<evidence type="ECO:0000256" key="1">
    <source>
        <dbReference type="ARBA" id="ARBA00023015"/>
    </source>
</evidence>
<dbReference type="PROSITE" id="PS01124">
    <property type="entry name" value="HTH_ARAC_FAMILY_2"/>
    <property type="match status" value="1"/>
</dbReference>
<dbReference type="InterPro" id="IPR014710">
    <property type="entry name" value="RmlC-like_jellyroll"/>
</dbReference>
<dbReference type="Gene3D" id="1.10.10.60">
    <property type="entry name" value="Homeodomain-like"/>
    <property type="match status" value="2"/>
</dbReference>
<dbReference type="InterPro" id="IPR037923">
    <property type="entry name" value="HTH-like"/>
</dbReference>
<evidence type="ECO:0000256" key="3">
    <source>
        <dbReference type="ARBA" id="ARBA00023163"/>
    </source>
</evidence>
<dbReference type="InterPro" id="IPR018060">
    <property type="entry name" value="HTH_AraC"/>
</dbReference>
<comment type="caution">
    <text evidence="5">The sequence shown here is derived from an EMBL/GenBank/DDBJ whole genome shotgun (WGS) entry which is preliminary data.</text>
</comment>
<dbReference type="AlphaFoldDB" id="A0A261FX71"/>
<protein>
    <submittedName>
        <fullName evidence="5">AraC family transcriptional regulator</fullName>
    </submittedName>
</protein>
<dbReference type="RefSeq" id="WP_244569375.1">
    <property type="nucleotide sequence ID" value="NZ_MWWY01000036.1"/>
</dbReference>
<dbReference type="Proteomes" id="UP000216074">
    <property type="component" value="Unassembled WGS sequence"/>
</dbReference>
<dbReference type="PROSITE" id="PS00041">
    <property type="entry name" value="HTH_ARAC_FAMILY_1"/>
    <property type="match status" value="1"/>
</dbReference>
<dbReference type="SUPFAM" id="SSF51215">
    <property type="entry name" value="Regulatory protein AraC"/>
    <property type="match status" value="1"/>
</dbReference>
<evidence type="ECO:0000313" key="6">
    <source>
        <dbReference type="Proteomes" id="UP000216074"/>
    </source>
</evidence>
<proteinExistence type="predicted"/>
<accession>A0A261FX71</accession>
<dbReference type="PRINTS" id="PR00032">
    <property type="entry name" value="HTHARAC"/>
</dbReference>
<keyword evidence="3" id="KW-0804">Transcription</keyword>
<dbReference type="InterPro" id="IPR018062">
    <property type="entry name" value="HTH_AraC-typ_CS"/>
</dbReference>
<dbReference type="Pfam" id="PF12833">
    <property type="entry name" value="HTH_18"/>
    <property type="match status" value="1"/>
</dbReference>
<gene>
    <name evidence="5" type="ORF">BHAP_1816</name>
</gene>
<keyword evidence="1" id="KW-0805">Transcription regulation</keyword>
<dbReference type="GO" id="GO:0043565">
    <property type="term" value="F:sequence-specific DNA binding"/>
    <property type="evidence" value="ECO:0007669"/>
    <property type="project" value="InterPro"/>
</dbReference>
<reference evidence="5 6" key="1">
    <citation type="journal article" date="2017" name="BMC Genomics">
        <title>Comparative genomic and phylogenomic analyses of the Bifidobacteriaceae family.</title>
        <authorList>
            <person name="Lugli G.A."/>
            <person name="Milani C."/>
            <person name="Turroni F."/>
            <person name="Duranti S."/>
            <person name="Mancabelli L."/>
            <person name="Mangifesta M."/>
            <person name="Ferrario C."/>
            <person name="Modesto M."/>
            <person name="Mattarelli P."/>
            <person name="Jiri K."/>
            <person name="van Sinderen D."/>
            <person name="Ventura M."/>
        </authorList>
    </citation>
    <scope>NUCLEOTIDE SEQUENCE [LARGE SCALE GENOMIC DNA]</scope>
    <source>
        <strain evidence="5 6">DSM 100202</strain>
    </source>
</reference>
<dbReference type="PANTHER" id="PTHR43280">
    <property type="entry name" value="ARAC-FAMILY TRANSCRIPTIONAL REGULATOR"/>
    <property type="match status" value="1"/>
</dbReference>
<dbReference type="Pfam" id="PF02311">
    <property type="entry name" value="AraC_binding"/>
    <property type="match status" value="1"/>
</dbReference>
<dbReference type="SMART" id="SM00342">
    <property type="entry name" value="HTH_ARAC"/>
    <property type="match status" value="1"/>
</dbReference>
<evidence type="ECO:0000256" key="2">
    <source>
        <dbReference type="ARBA" id="ARBA00023125"/>
    </source>
</evidence>
<dbReference type="Gene3D" id="2.60.120.10">
    <property type="entry name" value="Jelly Rolls"/>
    <property type="match status" value="1"/>
</dbReference>
<dbReference type="PANTHER" id="PTHR43280:SF28">
    <property type="entry name" value="HTH-TYPE TRANSCRIPTIONAL ACTIVATOR RHAS"/>
    <property type="match status" value="1"/>
</dbReference>
<keyword evidence="2" id="KW-0238">DNA-binding</keyword>
<keyword evidence="6" id="KW-1185">Reference proteome</keyword>
<dbReference type="SUPFAM" id="SSF46689">
    <property type="entry name" value="Homeodomain-like"/>
    <property type="match status" value="2"/>
</dbReference>
<name>A0A261FX71_9BIFI</name>
<feature type="domain" description="HTH araC/xylS-type" evidence="4">
    <location>
        <begin position="240"/>
        <end position="338"/>
    </location>
</feature>
<evidence type="ECO:0000313" key="5">
    <source>
        <dbReference type="EMBL" id="OZG63533.1"/>
    </source>
</evidence>
<dbReference type="InterPro" id="IPR009057">
    <property type="entry name" value="Homeodomain-like_sf"/>
</dbReference>
<dbReference type="GO" id="GO:0003700">
    <property type="term" value="F:DNA-binding transcription factor activity"/>
    <property type="evidence" value="ECO:0007669"/>
    <property type="project" value="InterPro"/>
</dbReference>
<dbReference type="InterPro" id="IPR020449">
    <property type="entry name" value="Tscrpt_reg_AraC-type_HTH"/>
</dbReference>
<organism evidence="5 6">
    <name type="scientific">Bifidobacterium hapali</name>
    <dbReference type="NCBI Taxonomy" id="1630172"/>
    <lineage>
        <taxon>Bacteria</taxon>
        <taxon>Bacillati</taxon>
        <taxon>Actinomycetota</taxon>
        <taxon>Actinomycetes</taxon>
        <taxon>Bifidobacteriales</taxon>
        <taxon>Bifidobacteriaceae</taxon>
        <taxon>Bifidobacterium</taxon>
    </lineage>
</organism>
<dbReference type="EMBL" id="MWWY01000036">
    <property type="protein sequence ID" value="OZG63533.1"/>
    <property type="molecule type" value="Genomic_DNA"/>
</dbReference>
<sequence>MNMMIGRLKGPVEFVSIGQFVSGPGWRHAQRTIDSFELMFVRRGVLPIRVGERTMRVHAGEIILLPVGVEHAGADIITDDLEFYWMHFRMPDAQMVDDFTLPQDDHVVIIPDRSRVIDPDRVAVLCGQLIDLYARFGPHRNVYCDYSATSLLLEISAQIRSEINTASVKPTGIVGIRADGRPILATDADVAGRWHGGSYAGSSPVVGPTTQSYLNVSADSAQSTITQQHSTSQSGLAPMLAVRAWIMANACDNITVSGIAARFHYSPSYLTSVYRRAFGISVVEQIAEYRIDRARELLSSTASPVADIAREVGYDDPKYFMRVFKRRTGLTPRQYRAAFPKRLYNTV</sequence>